<dbReference type="Proteomes" id="UP000824120">
    <property type="component" value="Chromosome 3"/>
</dbReference>
<name>A0A9J6A096_SOLCO</name>
<proteinExistence type="predicted"/>
<evidence type="ECO:0000313" key="3">
    <source>
        <dbReference type="Proteomes" id="UP000824120"/>
    </source>
</evidence>
<accession>A0A9J6A096</accession>
<sequence>MELQEDVFLGEIISRLPLKFVVQCKLLSKNLKRHKNTSTQLIYTRNDGSALRKFHKISLNPITQSKFHKENHHKKKSRQSEKKKKKQEDEEEENKKKCCNRASSGEDVWRIFHSKFALSIKHRHDWIYVSCILTSLLDLWSKPTKLQLLNIPSGILSFINFHWSDEIQLRTNFSFLSFGSPPAYCCDSLYWLSSDTKREEAIFIDRPEYFDHRLT</sequence>
<evidence type="ECO:0000256" key="1">
    <source>
        <dbReference type="SAM" id="MobiDB-lite"/>
    </source>
</evidence>
<gene>
    <name evidence="2" type="ORF">H5410_017538</name>
</gene>
<evidence type="ECO:0000313" key="2">
    <source>
        <dbReference type="EMBL" id="KAG5617714.1"/>
    </source>
</evidence>
<comment type="caution">
    <text evidence="2">The sequence shown here is derived from an EMBL/GenBank/DDBJ whole genome shotgun (WGS) entry which is preliminary data.</text>
</comment>
<dbReference type="AlphaFoldDB" id="A0A9J6A096"/>
<feature type="region of interest" description="Disordered" evidence="1">
    <location>
        <begin position="65"/>
        <end position="97"/>
    </location>
</feature>
<dbReference type="EMBL" id="JACXVP010000003">
    <property type="protein sequence ID" value="KAG5617714.1"/>
    <property type="molecule type" value="Genomic_DNA"/>
</dbReference>
<feature type="compositionally biased region" description="Basic residues" evidence="1">
    <location>
        <begin position="69"/>
        <end position="85"/>
    </location>
</feature>
<organism evidence="2 3">
    <name type="scientific">Solanum commersonii</name>
    <name type="common">Commerson's wild potato</name>
    <name type="synonym">Commerson's nightshade</name>
    <dbReference type="NCBI Taxonomy" id="4109"/>
    <lineage>
        <taxon>Eukaryota</taxon>
        <taxon>Viridiplantae</taxon>
        <taxon>Streptophyta</taxon>
        <taxon>Embryophyta</taxon>
        <taxon>Tracheophyta</taxon>
        <taxon>Spermatophyta</taxon>
        <taxon>Magnoliopsida</taxon>
        <taxon>eudicotyledons</taxon>
        <taxon>Gunneridae</taxon>
        <taxon>Pentapetalae</taxon>
        <taxon>asterids</taxon>
        <taxon>lamiids</taxon>
        <taxon>Solanales</taxon>
        <taxon>Solanaceae</taxon>
        <taxon>Solanoideae</taxon>
        <taxon>Solaneae</taxon>
        <taxon>Solanum</taxon>
    </lineage>
</organism>
<keyword evidence="3" id="KW-1185">Reference proteome</keyword>
<protein>
    <submittedName>
        <fullName evidence="2">Uncharacterized protein</fullName>
    </submittedName>
</protein>
<reference evidence="2 3" key="1">
    <citation type="submission" date="2020-09" db="EMBL/GenBank/DDBJ databases">
        <title>De no assembly of potato wild relative species, Solanum commersonii.</title>
        <authorList>
            <person name="Cho K."/>
        </authorList>
    </citation>
    <scope>NUCLEOTIDE SEQUENCE [LARGE SCALE GENOMIC DNA]</scope>
    <source>
        <strain evidence="2">LZ3.2</strain>
        <tissue evidence="2">Leaf</tissue>
    </source>
</reference>
<dbReference type="OrthoDB" id="1094363at2759"/>